<dbReference type="GO" id="GO:0043093">
    <property type="term" value="P:FtsZ-dependent cytokinesis"/>
    <property type="evidence" value="ECO:0007669"/>
    <property type="project" value="UniProtKB-UniRule"/>
</dbReference>
<comment type="similarity">
    <text evidence="5">Belongs to the FtsA/MreB family.</text>
</comment>
<keyword evidence="2 5" id="KW-0132">Cell division</keyword>
<evidence type="ECO:0000313" key="8">
    <source>
        <dbReference type="Proteomes" id="UP000178235"/>
    </source>
</evidence>
<dbReference type="HAMAP" id="MF_02033">
    <property type="entry name" value="FtsA"/>
    <property type="match status" value="1"/>
</dbReference>
<organism evidence="7 8">
    <name type="scientific">Candidatus Nomurabacteria bacterium RIFCSPHIGHO2_01_FULL_42_15</name>
    <dbReference type="NCBI Taxonomy" id="1801742"/>
    <lineage>
        <taxon>Bacteria</taxon>
        <taxon>Candidatus Nomuraibacteriota</taxon>
    </lineage>
</organism>
<evidence type="ECO:0000259" key="6">
    <source>
        <dbReference type="SMART" id="SM00842"/>
    </source>
</evidence>
<dbReference type="SMART" id="SM00842">
    <property type="entry name" value="FtsA"/>
    <property type="match status" value="1"/>
</dbReference>
<protein>
    <recommendedName>
        <fullName evidence="5">Cell division protein FtsA</fullName>
    </recommendedName>
</protein>
<evidence type="ECO:0000256" key="4">
    <source>
        <dbReference type="ARBA" id="ARBA00023306"/>
    </source>
</evidence>
<evidence type="ECO:0000256" key="2">
    <source>
        <dbReference type="ARBA" id="ARBA00022618"/>
    </source>
</evidence>
<sequence length="388" mass="41888">MIRNISVGIDVGSGTTRVVVGEFTKGEKNPRIVGVGEGETFGVRSGYVVDPNEALESVRKAVSMAEKSAGIKIKRAFISVGGLSLRGEASSGSTIISKADGEVTNLDVNKALQDCEDNLNLTNKKIIQMFHSSSRLDGKEVLGRLEGMRGTRLEVKAFFITYSLQHLEDLIEIIAQAGVETIDVVASPIAIAEITLSKKQKIAGVGLVNIGHRTTTLAVFENGVPTALHTFSIGGADITNDIALGFKVPLETAESYKQGNNMEENFSKKKLDEIIEARLSDIFELIENHLRKIKRNELLPAGIVFVGGGSNTPKLVELSKSILKLPSGLGTTEIFGNNKTKLRDSAWFTAIGLVISGRNNDDYSEGSLKNLFKDVKNTIKSSIKQLMP</sequence>
<dbReference type="Gene3D" id="3.30.420.40">
    <property type="match status" value="3"/>
</dbReference>
<evidence type="ECO:0000256" key="5">
    <source>
        <dbReference type="HAMAP-Rule" id="MF_02033"/>
    </source>
</evidence>
<name>A0A1F6VFU1_9BACT</name>
<dbReference type="PANTHER" id="PTHR32432:SF4">
    <property type="entry name" value="CELL DIVISION PROTEIN FTSA"/>
    <property type="match status" value="1"/>
</dbReference>
<dbReference type="EMBL" id="MFTS01000003">
    <property type="protein sequence ID" value="OGI68436.1"/>
    <property type="molecule type" value="Genomic_DNA"/>
</dbReference>
<dbReference type="InterPro" id="IPR003494">
    <property type="entry name" value="SHS2_FtsA"/>
</dbReference>
<feature type="domain" description="SHS2" evidence="6">
    <location>
        <begin position="6"/>
        <end position="195"/>
    </location>
</feature>
<dbReference type="InterPro" id="IPR050696">
    <property type="entry name" value="FtsA/MreB"/>
</dbReference>
<dbReference type="GO" id="GO:0032153">
    <property type="term" value="C:cell division site"/>
    <property type="evidence" value="ECO:0007669"/>
    <property type="project" value="UniProtKB-UniRule"/>
</dbReference>
<comment type="subunit">
    <text evidence="5">Self-interacts. Interacts with FtsZ.</text>
</comment>
<reference evidence="7 8" key="1">
    <citation type="journal article" date="2016" name="Nat. Commun.">
        <title>Thousands of microbial genomes shed light on interconnected biogeochemical processes in an aquifer system.</title>
        <authorList>
            <person name="Anantharaman K."/>
            <person name="Brown C.T."/>
            <person name="Hug L.A."/>
            <person name="Sharon I."/>
            <person name="Castelle C.J."/>
            <person name="Probst A.J."/>
            <person name="Thomas B.C."/>
            <person name="Singh A."/>
            <person name="Wilkins M.J."/>
            <person name="Karaoz U."/>
            <person name="Brodie E.L."/>
            <person name="Williams K.H."/>
            <person name="Hubbard S.S."/>
            <person name="Banfield J.F."/>
        </authorList>
    </citation>
    <scope>NUCLEOTIDE SEQUENCE [LARGE SCALE GENOMIC DNA]</scope>
</reference>
<comment type="caution">
    <text evidence="7">The sequence shown here is derived from an EMBL/GenBank/DDBJ whole genome shotgun (WGS) entry which is preliminary data.</text>
</comment>
<accession>A0A1F6VFU1</accession>
<dbReference type="InterPro" id="IPR020823">
    <property type="entry name" value="Cell_div_FtsA"/>
</dbReference>
<comment type="function">
    <text evidence="5">Cell division protein that is involved in the assembly of the Z ring. May serve as a membrane anchor for the Z ring.</text>
</comment>
<dbReference type="GO" id="GO:0009898">
    <property type="term" value="C:cytoplasmic side of plasma membrane"/>
    <property type="evidence" value="ECO:0007669"/>
    <property type="project" value="UniProtKB-UniRule"/>
</dbReference>
<keyword evidence="3 5" id="KW-0472">Membrane</keyword>
<gene>
    <name evidence="5" type="primary">ftsA</name>
    <name evidence="7" type="ORF">A2738_00955</name>
</gene>
<proteinExistence type="inferred from homology"/>
<keyword evidence="1 5" id="KW-1003">Cell membrane</keyword>
<evidence type="ECO:0000256" key="1">
    <source>
        <dbReference type="ARBA" id="ARBA00022475"/>
    </source>
</evidence>
<dbReference type="AlphaFoldDB" id="A0A1F6VFU1"/>
<evidence type="ECO:0000256" key="3">
    <source>
        <dbReference type="ARBA" id="ARBA00023136"/>
    </source>
</evidence>
<dbReference type="InterPro" id="IPR043129">
    <property type="entry name" value="ATPase_NBD"/>
</dbReference>
<dbReference type="PANTHER" id="PTHR32432">
    <property type="entry name" value="CELL DIVISION PROTEIN FTSA-RELATED"/>
    <property type="match status" value="1"/>
</dbReference>
<comment type="subcellular location">
    <subcellularLocation>
        <location evidence="5">Cell membrane</location>
        <topology evidence="5">Peripheral membrane protein</topology>
        <orientation evidence="5">Cytoplasmic side</orientation>
    </subcellularLocation>
    <text evidence="5">Localizes to the Z ring in an FtsZ-dependent manner. Targeted to the membrane through a conserved C-terminal amphipathic helix.</text>
</comment>
<dbReference type="PIRSF" id="PIRSF003101">
    <property type="entry name" value="FtsA"/>
    <property type="match status" value="1"/>
</dbReference>
<keyword evidence="4 5" id="KW-0131">Cell cycle</keyword>
<dbReference type="SUPFAM" id="SSF53067">
    <property type="entry name" value="Actin-like ATPase domain"/>
    <property type="match status" value="2"/>
</dbReference>
<dbReference type="Proteomes" id="UP000178235">
    <property type="component" value="Unassembled WGS sequence"/>
</dbReference>
<evidence type="ECO:0000313" key="7">
    <source>
        <dbReference type="EMBL" id="OGI68436.1"/>
    </source>
</evidence>
<dbReference type="Pfam" id="PF14450">
    <property type="entry name" value="FtsA"/>
    <property type="match status" value="1"/>
</dbReference>